<dbReference type="Pfam" id="PF12804">
    <property type="entry name" value="NTP_transf_3"/>
    <property type="match status" value="1"/>
</dbReference>
<dbReference type="RefSeq" id="WP_133316363.1">
    <property type="nucleotide sequence ID" value="NZ_SMTL01000002.1"/>
</dbReference>
<keyword evidence="11" id="KW-1185">Reference proteome</keyword>
<comment type="domain">
    <text evidence="8">The N-terminal domain determines nucleotide recognition and specific binding, while the C-terminal domain determines the specific binding to the target protein.</text>
</comment>
<dbReference type="InterPro" id="IPR029044">
    <property type="entry name" value="Nucleotide-diphossugar_trans"/>
</dbReference>
<organism evidence="10 11">
    <name type="scientific">Rhizobium deserti</name>
    <dbReference type="NCBI Taxonomy" id="2547961"/>
    <lineage>
        <taxon>Bacteria</taxon>
        <taxon>Pseudomonadati</taxon>
        <taxon>Pseudomonadota</taxon>
        <taxon>Alphaproteobacteria</taxon>
        <taxon>Hyphomicrobiales</taxon>
        <taxon>Rhizobiaceae</taxon>
        <taxon>Rhizobium/Agrobacterium group</taxon>
        <taxon>Rhizobium</taxon>
    </lineage>
</organism>
<evidence type="ECO:0000256" key="6">
    <source>
        <dbReference type="ARBA" id="ARBA00023134"/>
    </source>
</evidence>
<keyword evidence="2 8" id="KW-0808">Transferase</keyword>
<dbReference type="OrthoDB" id="9788394at2"/>
<comment type="cofactor">
    <cofactor evidence="8">
        <name>Mg(2+)</name>
        <dbReference type="ChEBI" id="CHEBI:18420"/>
    </cofactor>
</comment>
<evidence type="ECO:0000313" key="11">
    <source>
        <dbReference type="Proteomes" id="UP000295238"/>
    </source>
</evidence>
<dbReference type="Gene3D" id="3.90.550.10">
    <property type="entry name" value="Spore Coat Polysaccharide Biosynthesis Protein SpsA, Chain A"/>
    <property type="match status" value="1"/>
</dbReference>
<keyword evidence="7 8" id="KW-0501">Molybdenum cofactor biosynthesis</keyword>
<proteinExistence type="inferred from homology"/>
<sequence length="205" mass="21971">MSALALPPGLILAGGRSSRMGTEKALLDLGDQPLLAHVARRLAPQVSVVKLNAPPGFPAPLALPLLPDTLAGQLGPLAGVLAGLGHLQPGETHLLTVPCDSPFFPLDLAARLRAQADDENSIVVAASDGRLHPVFCLWPRAIAEDLQDWLADPDNRRIQAFLRRHRMVTVDFSLIDTPEGTIDPFLNINTPEDLETARRFAGLLA</sequence>
<comment type="caution">
    <text evidence="10">The sequence shown here is derived from an EMBL/GenBank/DDBJ whole genome shotgun (WGS) entry which is preliminary data.</text>
</comment>
<keyword evidence="5 8" id="KW-0460">Magnesium</keyword>
<evidence type="ECO:0000259" key="9">
    <source>
        <dbReference type="Pfam" id="PF12804"/>
    </source>
</evidence>
<reference evidence="10 11" key="1">
    <citation type="submission" date="2019-03" db="EMBL/GenBank/DDBJ databases">
        <title>Rhizobium sp. nov., an bacterium isolated from biocrust in Mu Us Desert.</title>
        <authorList>
            <person name="Lixiong L."/>
        </authorList>
    </citation>
    <scope>NUCLEOTIDE SEQUENCE [LARGE SCALE GENOMIC DNA]</scope>
    <source>
        <strain evidence="10 11">SPY-1</strain>
    </source>
</reference>
<comment type="function">
    <text evidence="8">Transfers a GMP moiety from GTP to Mo-molybdopterin (Mo-MPT) cofactor (Moco or molybdenum cofactor) to form Mo-molybdopterin guanine dinucleotide (Mo-MGD) cofactor.</text>
</comment>
<feature type="binding site" evidence="8">
    <location>
        <position position="68"/>
    </location>
    <ligand>
        <name>GTP</name>
        <dbReference type="ChEBI" id="CHEBI:37565"/>
    </ligand>
</feature>
<keyword evidence="4 8" id="KW-0547">Nucleotide-binding</keyword>
<dbReference type="GO" id="GO:1902758">
    <property type="term" value="P:bis(molybdopterin guanine dinucleotide)molybdenum biosynthetic process"/>
    <property type="evidence" value="ECO:0007669"/>
    <property type="project" value="TreeGrafter"/>
</dbReference>
<keyword evidence="3 8" id="KW-0479">Metal-binding</keyword>
<evidence type="ECO:0000256" key="5">
    <source>
        <dbReference type="ARBA" id="ARBA00022842"/>
    </source>
</evidence>
<keyword evidence="10" id="KW-0548">Nucleotidyltransferase</keyword>
<feature type="binding site" evidence="8">
    <location>
        <position position="100"/>
    </location>
    <ligand>
        <name>Mg(2+)</name>
        <dbReference type="ChEBI" id="CHEBI:18420"/>
    </ligand>
</feature>
<evidence type="ECO:0000256" key="7">
    <source>
        <dbReference type="ARBA" id="ARBA00023150"/>
    </source>
</evidence>
<feature type="binding site" evidence="8">
    <location>
        <position position="100"/>
    </location>
    <ligand>
        <name>GTP</name>
        <dbReference type="ChEBI" id="CHEBI:37565"/>
    </ligand>
</feature>
<accession>A0A4V3APM9</accession>
<keyword evidence="1 8" id="KW-0963">Cytoplasm</keyword>
<evidence type="ECO:0000256" key="4">
    <source>
        <dbReference type="ARBA" id="ARBA00022741"/>
    </source>
</evidence>
<dbReference type="GO" id="GO:0061603">
    <property type="term" value="F:molybdenum cofactor guanylyltransferase activity"/>
    <property type="evidence" value="ECO:0007669"/>
    <property type="project" value="UniProtKB-EC"/>
</dbReference>
<dbReference type="Proteomes" id="UP000295238">
    <property type="component" value="Unassembled WGS sequence"/>
</dbReference>
<comment type="subcellular location">
    <subcellularLocation>
        <location evidence="8">Cytoplasm</location>
    </subcellularLocation>
</comment>
<dbReference type="SUPFAM" id="SSF53448">
    <property type="entry name" value="Nucleotide-diphospho-sugar transferases"/>
    <property type="match status" value="1"/>
</dbReference>
<dbReference type="NCBIfam" id="TIGR02665">
    <property type="entry name" value="molyb_mobA"/>
    <property type="match status" value="1"/>
</dbReference>
<gene>
    <name evidence="8 10" type="primary">mobA</name>
    <name evidence="10" type="ORF">E2F50_07170</name>
</gene>
<feature type="binding site" evidence="8">
    <location>
        <begin position="12"/>
        <end position="14"/>
    </location>
    <ligand>
        <name>GTP</name>
        <dbReference type="ChEBI" id="CHEBI:37565"/>
    </ligand>
</feature>
<dbReference type="HAMAP" id="MF_00316">
    <property type="entry name" value="MobA"/>
    <property type="match status" value="1"/>
</dbReference>
<keyword evidence="6 8" id="KW-0342">GTP-binding</keyword>
<name>A0A4V3APM9_9HYPH</name>
<protein>
    <recommendedName>
        <fullName evidence="8">Molybdenum cofactor guanylyltransferase</fullName>
        <shortName evidence="8">MoCo guanylyltransferase</shortName>
        <ecNumber evidence="8">2.7.7.77</ecNumber>
    </recommendedName>
    <alternativeName>
        <fullName evidence="8">GTP:molybdopterin guanylyltransferase</fullName>
    </alternativeName>
    <alternativeName>
        <fullName evidence="8">Mo-MPT guanylyltransferase</fullName>
    </alternativeName>
    <alternativeName>
        <fullName evidence="8">Molybdopterin guanylyltransferase</fullName>
    </alternativeName>
    <alternativeName>
        <fullName evidence="8">Molybdopterin-guanine dinucleotide synthase</fullName>
        <shortName evidence="8">MGD synthase</shortName>
    </alternativeName>
</protein>
<comment type="similarity">
    <text evidence="8">Belongs to the MobA family.</text>
</comment>
<dbReference type="GO" id="GO:0046872">
    <property type="term" value="F:metal ion binding"/>
    <property type="evidence" value="ECO:0007669"/>
    <property type="project" value="UniProtKB-KW"/>
</dbReference>
<evidence type="ECO:0000256" key="3">
    <source>
        <dbReference type="ARBA" id="ARBA00022723"/>
    </source>
</evidence>
<dbReference type="GO" id="GO:0005525">
    <property type="term" value="F:GTP binding"/>
    <property type="evidence" value="ECO:0007669"/>
    <property type="project" value="UniProtKB-UniRule"/>
</dbReference>
<comment type="subunit">
    <text evidence="8">Monomer.</text>
</comment>
<evidence type="ECO:0000256" key="1">
    <source>
        <dbReference type="ARBA" id="ARBA00022490"/>
    </source>
</evidence>
<evidence type="ECO:0000256" key="8">
    <source>
        <dbReference type="HAMAP-Rule" id="MF_00316"/>
    </source>
</evidence>
<dbReference type="AlphaFoldDB" id="A0A4V3APM9"/>
<dbReference type="PANTHER" id="PTHR19136:SF81">
    <property type="entry name" value="MOLYBDENUM COFACTOR GUANYLYLTRANSFERASE"/>
    <property type="match status" value="1"/>
</dbReference>
<dbReference type="CDD" id="cd02503">
    <property type="entry name" value="MobA"/>
    <property type="match status" value="1"/>
</dbReference>
<feature type="domain" description="MobA-like NTP transferase" evidence="9">
    <location>
        <begin position="9"/>
        <end position="165"/>
    </location>
</feature>
<dbReference type="EC" id="2.7.7.77" evidence="8"/>
<dbReference type="PANTHER" id="PTHR19136">
    <property type="entry name" value="MOLYBDENUM COFACTOR GUANYLYLTRANSFERASE"/>
    <property type="match status" value="1"/>
</dbReference>
<comment type="catalytic activity">
    <reaction evidence="8">
        <text>Mo-molybdopterin + GTP + H(+) = Mo-molybdopterin guanine dinucleotide + diphosphate</text>
        <dbReference type="Rhea" id="RHEA:34243"/>
        <dbReference type="ChEBI" id="CHEBI:15378"/>
        <dbReference type="ChEBI" id="CHEBI:33019"/>
        <dbReference type="ChEBI" id="CHEBI:37565"/>
        <dbReference type="ChEBI" id="CHEBI:71302"/>
        <dbReference type="ChEBI" id="CHEBI:71310"/>
        <dbReference type="EC" id="2.7.7.77"/>
    </reaction>
</comment>
<evidence type="ECO:0000256" key="2">
    <source>
        <dbReference type="ARBA" id="ARBA00022679"/>
    </source>
</evidence>
<dbReference type="InterPro" id="IPR025877">
    <property type="entry name" value="MobA-like_NTP_Trfase"/>
</dbReference>
<feature type="binding site" evidence="8">
    <location>
        <position position="52"/>
    </location>
    <ligand>
        <name>GTP</name>
        <dbReference type="ChEBI" id="CHEBI:37565"/>
    </ligand>
</feature>
<dbReference type="InterPro" id="IPR013482">
    <property type="entry name" value="Molybde_CF_guanTrfase"/>
</dbReference>
<evidence type="ECO:0000313" key="10">
    <source>
        <dbReference type="EMBL" id="TDK37595.1"/>
    </source>
</evidence>
<dbReference type="EMBL" id="SMTL01000002">
    <property type="protein sequence ID" value="TDK37595.1"/>
    <property type="molecule type" value="Genomic_DNA"/>
</dbReference>
<dbReference type="GO" id="GO:0005737">
    <property type="term" value="C:cytoplasm"/>
    <property type="evidence" value="ECO:0007669"/>
    <property type="project" value="UniProtKB-SubCell"/>
</dbReference>
<feature type="binding site" evidence="8">
    <location>
        <position position="24"/>
    </location>
    <ligand>
        <name>GTP</name>
        <dbReference type="ChEBI" id="CHEBI:37565"/>
    </ligand>
</feature>